<dbReference type="GO" id="GO:0006457">
    <property type="term" value="P:protein folding"/>
    <property type="evidence" value="ECO:0007669"/>
    <property type="project" value="TreeGrafter"/>
</dbReference>
<dbReference type="GO" id="GO:0005829">
    <property type="term" value="C:cytosol"/>
    <property type="evidence" value="ECO:0007669"/>
    <property type="project" value="TreeGrafter"/>
</dbReference>
<dbReference type="GO" id="GO:0051879">
    <property type="term" value="F:Hsp90 protein binding"/>
    <property type="evidence" value="ECO:0007669"/>
    <property type="project" value="InterPro"/>
</dbReference>
<dbReference type="PANTHER" id="PTHR46035:SF1">
    <property type="entry name" value="TETRATRICOPEPTIDE REPEAT PROTEIN 4"/>
    <property type="match status" value="1"/>
</dbReference>
<dbReference type="FunCoup" id="A0A7F5RNK8">
    <property type="interactions" value="2328"/>
</dbReference>
<dbReference type="InterPro" id="IPR019734">
    <property type="entry name" value="TPR_rpt"/>
</dbReference>
<dbReference type="Pfam" id="PF18972">
    <property type="entry name" value="Wheel"/>
    <property type="match status" value="1"/>
</dbReference>
<comment type="similarity">
    <text evidence="3">Belongs to the TTC4 family.</text>
</comment>
<dbReference type="PANTHER" id="PTHR46035">
    <property type="entry name" value="TETRATRICOPEPTIDE REPEAT PROTEIN 4"/>
    <property type="match status" value="1"/>
</dbReference>
<dbReference type="GeneID" id="108744958"/>
<evidence type="ECO:0000313" key="7">
    <source>
        <dbReference type="RefSeq" id="XP_025837516.1"/>
    </source>
</evidence>
<keyword evidence="1" id="KW-0677">Repeat</keyword>
<proteinExistence type="inferred from homology"/>
<evidence type="ECO:0000256" key="1">
    <source>
        <dbReference type="ARBA" id="ARBA00022737"/>
    </source>
</evidence>
<dbReference type="InterPro" id="IPR011990">
    <property type="entry name" value="TPR-like_helical_dom_sf"/>
</dbReference>
<dbReference type="InterPro" id="IPR044059">
    <property type="entry name" value="Csn1/TTC4_wheel"/>
</dbReference>
<dbReference type="InParanoid" id="A0A7F5RNK8"/>
<dbReference type="CTD" id="35565"/>
<feature type="domain" description="Cns1/TTC4 wheel" evidence="5">
    <location>
        <begin position="270"/>
        <end position="383"/>
    </location>
</feature>
<keyword evidence="6" id="KW-1185">Reference proteome</keyword>
<keyword evidence="2" id="KW-0802">TPR repeat</keyword>
<protein>
    <submittedName>
        <fullName evidence="7">Tetratricopeptide repeat protein 4</fullName>
    </submittedName>
</protein>
<dbReference type="RefSeq" id="XP_025837516.1">
    <property type="nucleotide sequence ID" value="XM_025981731.1"/>
</dbReference>
<dbReference type="OrthoDB" id="420195at2759"/>
<sequence>MSEPKKKSYTDEERLQLAAKLDKELDNFINSLEKKQYTEGWPEDRWQEEMEKHPFFMTKTPEPGEELHPLLEGIQQLKYDPDENTPEDLARSYKEDGNFYFKNKNYRMAFYSYTEGIKTNCEDSEILASLYNNRSAASYFLKNYRSCLNDCKLALKLKPNYDKVITRAAHSCLELKKFDECLKYCDSLLEKKTDCKEILNLRQKCLLSLKENARDSRKKEMQEKKNQELEEKLVQAITSKGINVEGGKGGLSLASLEPHFPEIMNNRVFLDADNKLIWPVIIMYPEYQIMDFIQQFHEDHTFSDHISEVLKEPPAWDTLKTYRPDNVNLYFENATIRKIFKVDLSNSLGNVLKLKEFLLRGGTPSFLCFVKNSPTEQNFLKQY</sequence>
<dbReference type="CDD" id="cd21380">
    <property type="entry name" value="CTWD_Cns1"/>
    <property type="match status" value="1"/>
</dbReference>
<feature type="coiled-coil region" evidence="4">
    <location>
        <begin position="210"/>
        <end position="239"/>
    </location>
</feature>
<evidence type="ECO:0000313" key="6">
    <source>
        <dbReference type="Proteomes" id="UP000192223"/>
    </source>
</evidence>
<evidence type="ECO:0000256" key="4">
    <source>
        <dbReference type="SAM" id="Coils"/>
    </source>
</evidence>
<name>A0A7F5RNK8_AGRPL</name>
<dbReference type="KEGG" id="apln:108744958"/>
<evidence type="ECO:0000256" key="2">
    <source>
        <dbReference type="ARBA" id="ARBA00022803"/>
    </source>
</evidence>
<reference evidence="7" key="1">
    <citation type="submission" date="2025-08" db="UniProtKB">
        <authorList>
            <consortium name="RefSeq"/>
        </authorList>
    </citation>
    <scope>IDENTIFICATION</scope>
    <source>
        <tissue evidence="7">Entire body</tissue>
    </source>
</reference>
<dbReference type="SUPFAM" id="SSF48452">
    <property type="entry name" value="TPR-like"/>
    <property type="match status" value="1"/>
</dbReference>
<gene>
    <name evidence="7" type="primary">LOC108744958</name>
</gene>
<accession>A0A7F5RNK8</accession>
<keyword evidence="4" id="KW-0175">Coiled coil</keyword>
<dbReference type="GO" id="GO:0005634">
    <property type="term" value="C:nucleus"/>
    <property type="evidence" value="ECO:0007669"/>
    <property type="project" value="TreeGrafter"/>
</dbReference>
<evidence type="ECO:0000259" key="5">
    <source>
        <dbReference type="Pfam" id="PF18972"/>
    </source>
</evidence>
<dbReference type="AlphaFoldDB" id="A0A7F5RNK8"/>
<dbReference type="Gene3D" id="1.25.40.10">
    <property type="entry name" value="Tetratricopeptide repeat domain"/>
    <property type="match status" value="1"/>
</dbReference>
<evidence type="ECO:0000256" key="3">
    <source>
        <dbReference type="ARBA" id="ARBA00023602"/>
    </source>
</evidence>
<dbReference type="SMART" id="SM00028">
    <property type="entry name" value="TPR"/>
    <property type="match status" value="3"/>
</dbReference>
<dbReference type="GO" id="GO:0030544">
    <property type="term" value="F:Hsp70 protein binding"/>
    <property type="evidence" value="ECO:0007669"/>
    <property type="project" value="TreeGrafter"/>
</dbReference>
<organism evidence="6 7">
    <name type="scientific">Agrilus planipennis</name>
    <name type="common">Emerald ash borer</name>
    <name type="synonym">Agrilus marcopoli</name>
    <dbReference type="NCBI Taxonomy" id="224129"/>
    <lineage>
        <taxon>Eukaryota</taxon>
        <taxon>Metazoa</taxon>
        <taxon>Ecdysozoa</taxon>
        <taxon>Arthropoda</taxon>
        <taxon>Hexapoda</taxon>
        <taxon>Insecta</taxon>
        <taxon>Pterygota</taxon>
        <taxon>Neoptera</taxon>
        <taxon>Endopterygota</taxon>
        <taxon>Coleoptera</taxon>
        <taxon>Polyphaga</taxon>
        <taxon>Elateriformia</taxon>
        <taxon>Buprestoidea</taxon>
        <taxon>Buprestidae</taxon>
        <taxon>Agrilinae</taxon>
        <taxon>Agrilus</taxon>
    </lineage>
</organism>
<dbReference type="Proteomes" id="UP000192223">
    <property type="component" value="Unplaced"/>
</dbReference>